<evidence type="ECO:0000313" key="1">
    <source>
        <dbReference type="EMBL" id="KAF8773988.1"/>
    </source>
</evidence>
<reference evidence="1" key="2">
    <citation type="submission" date="2020-06" db="EMBL/GenBank/DDBJ databases">
        <authorList>
            <person name="Sheffer M."/>
        </authorList>
    </citation>
    <scope>NUCLEOTIDE SEQUENCE</scope>
</reference>
<reference evidence="1" key="1">
    <citation type="journal article" date="2020" name="bioRxiv">
        <title>Chromosome-level reference genome of the European wasp spider Argiope bruennichi: a resource for studies on range expansion and evolutionary adaptation.</title>
        <authorList>
            <person name="Sheffer M.M."/>
            <person name="Hoppe A."/>
            <person name="Krehenwinkel H."/>
            <person name="Uhl G."/>
            <person name="Kuss A.W."/>
            <person name="Jensen L."/>
            <person name="Jensen C."/>
            <person name="Gillespie R.G."/>
            <person name="Hoff K.J."/>
            <person name="Prost S."/>
        </authorList>
    </citation>
    <scope>NUCLEOTIDE SEQUENCE</scope>
</reference>
<gene>
    <name evidence="1" type="ORF">HNY73_016593</name>
</gene>
<dbReference type="EMBL" id="JABXBU010002227">
    <property type="protein sequence ID" value="KAF8773988.1"/>
    <property type="molecule type" value="Genomic_DNA"/>
</dbReference>
<dbReference type="AlphaFoldDB" id="A0A8T0EK68"/>
<evidence type="ECO:0000313" key="2">
    <source>
        <dbReference type="Proteomes" id="UP000807504"/>
    </source>
</evidence>
<comment type="caution">
    <text evidence="1">The sequence shown here is derived from an EMBL/GenBank/DDBJ whole genome shotgun (WGS) entry which is preliminary data.</text>
</comment>
<proteinExistence type="predicted"/>
<sequence>MSKEVEPDTLVTLETDVEYSEILELTTVSEAQQQEIVLKPPPQFSETEFGTYISMEEARMQRPSTSRSHFDEEPYTSRQASTFHRYSTVEDAEVIQYENFIHGRCPQEEDVEPRFANNIGYDGDISDDILSLRTRLKIKKRRLPFIAYAFYAAEEVYQEVEKILLLDIVFLVFSLGVASVGMTRVTDCTVSPTIPVIIVVSGVVDAVVNVLSISVTLTRRPSLKEGLHDITRMGRLTLFFIHTYGLAKVYSILPPEESDHFSLEYCDSVLVNRSVSLFSLSARRSTRANPFFFRANFPLSPPEGVDPCLLREDALQLLTIFSSSSVSEGSLFSVRISSYALRDLLAAGLPVIFAKTIQATESI</sequence>
<keyword evidence="2" id="KW-1185">Reference proteome</keyword>
<organism evidence="1 2">
    <name type="scientific">Argiope bruennichi</name>
    <name type="common">Wasp spider</name>
    <name type="synonym">Aranea bruennichi</name>
    <dbReference type="NCBI Taxonomy" id="94029"/>
    <lineage>
        <taxon>Eukaryota</taxon>
        <taxon>Metazoa</taxon>
        <taxon>Ecdysozoa</taxon>
        <taxon>Arthropoda</taxon>
        <taxon>Chelicerata</taxon>
        <taxon>Arachnida</taxon>
        <taxon>Araneae</taxon>
        <taxon>Araneomorphae</taxon>
        <taxon>Entelegynae</taxon>
        <taxon>Araneoidea</taxon>
        <taxon>Araneidae</taxon>
        <taxon>Argiope</taxon>
    </lineage>
</organism>
<dbReference type="Proteomes" id="UP000807504">
    <property type="component" value="Unassembled WGS sequence"/>
</dbReference>
<protein>
    <submittedName>
        <fullName evidence="1">Uncharacterized protein</fullName>
    </submittedName>
</protein>
<accession>A0A8T0EK68</accession>
<name>A0A8T0EK68_ARGBR</name>